<proteinExistence type="predicted"/>
<dbReference type="SUPFAM" id="SSF53756">
    <property type="entry name" value="UDP-Glycosyltransferase/glycogen phosphorylase"/>
    <property type="match status" value="1"/>
</dbReference>
<dbReference type="RefSeq" id="WP_334483582.1">
    <property type="nucleotide sequence ID" value="NZ_JAZHRV010000001.1"/>
</dbReference>
<dbReference type="Gene3D" id="3.40.50.2000">
    <property type="entry name" value="Glycogen Phosphorylase B"/>
    <property type="match status" value="2"/>
</dbReference>
<keyword evidence="2" id="KW-0808">Transferase</keyword>
<feature type="domain" description="Glycosyltransferase subfamily 4-like N-terminal" evidence="3">
    <location>
        <begin position="16"/>
        <end position="166"/>
    </location>
</feature>
<dbReference type="Proteomes" id="UP001364224">
    <property type="component" value="Unassembled WGS sequence"/>
</dbReference>
<evidence type="ECO:0000313" key="4">
    <source>
        <dbReference type="EMBL" id="MEH2557413.1"/>
    </source>
</evidence>
<evidence type="ECO:0000259" key="3">
    <source>
        <dbReference type="Pfam" id="PF13439"/>
    </source>
</evidence>
<keyword evidence="5" id="KW-1185">Reference proteome</keyword>
<sequence>MSILLASGTSYLPHVVGGLEVNTHELALELNRRGVKTSVLSRLPLRRVDGVLRAAANFLRGTDVCVDRQLGYDVYRSRKPWDSLDGLPLPRLVVVQNGKMVEIAKAFVRRGVPAIAYLHGLEFEIGRRRWTASSGGLPFHAYIANSEFTAGRFRERFGIHACVIPPVFRAERYRLAGDRRYVTFINPVAEKGVDVALAIAEQCPDIPFRFVKGWPLRMRQAALLKGRIHRLANVELVERSDDMSPIYASTRVLLVPSQWEAETWGRVVSEAQFSGIPVLASDRGALPETVGAGGAIIKYDAPACTWATELRRMWSDDLYYRHLQQAALAHSRRPELDFKQQIDAFLAVATRIAA</sequence>
<name>A0ABU8BFT3_9BRAD</name>
<keyword evidence="1" id="KW-0328">Glycosyltransferase</keyword>
<evidence type="ECO:0000256" key="2">
    <source>
        <dbReference type="ARBA" id="ARBA00022679"/>
    </source>
</evidence>
<dbReference type="EMBL" id="JAZHRV010000001">
    <property type="protein sequence ID" value="MEH2557413.1"/>
    <property type="molecule type" value="Genomic_DNA"/>
</dbReference>
<organism evidence="4 5">
    <name type="scientific">Bradyrhizobium algeriense</name>
    <dbReference type="NCBI Taxonomy" id="634784"/>
    <lineage>
        <taxon>Bacteria</taxon>
        <taxon>Pseudomonadati</taxon>
        <taxon>Pseudomonadota</taxon>
        <taxon>Alphaproteobacteria</taxon>
        <taxon>Hyphomicrobiales</taxon>
        <taxon>Nitrobacteraceae</taxon>
        <taxon>Bradyrhizobium</taxon>
    </lineage>
</organism>
<reference evidence="4 5" key="1">
    <citation type="submission" date="2024-02" db="EMBL/GenBank/DDBJ databases">
        <title>Adaptive strategies in a cosmopolitan and abundant soil bacterium.</title>
        <authorList>
            <person name="Carini P."/>
        </authorList>
    </citation>
    <scope>NUCLEOTIDE SEQUENCE [LARGE SCALE GENOMIC DNA]</scope>
    <source>
        <strain evidence="4 5">AZCC 1608</strain>
    </source>
</reference>
<accession>A0ABU8BFT3</accession>
<evidence type="ECO:0000313" key="5">
    <source>
        <dbReference type="Proteomes" id="UP001364224"/>
    </source>
</evidence>
<dbReference type="InterPro" id="IPR028098">
    <property type="entry name" value="Glyco_trans_4-like_N"/>
</dbReference>
<evidence type="ECO:0000256" key="1">
    <source>
        <dbReference type="ARBA" id="ARBA00022676"/>
    </source>
</evidence>
<comment type="caution">
    <text evidence="4">The sequence shown here is derived from an EMBL/GenBank/DDBJ whole genome shotgun (WGS) entry which is preliminary data.</text>
</comment>
<dbReference type="PANTHER" id="PTHR12526">
    <property type="entry name" value="GLYCOSYLTRANSFERASE"/>
    <property type="match status" value="1"/>
</dbReference>
<dbReference type="PANTHER" id="PTHR12526:SF510">
    <property type="entry name" value="D-INOSITOL 3-PHOSPHATE GLYCOSYLTRANSFERASE"/>
    <property type="match status" value="1"/>
</dbReference>
<gene>
    <name evidence="4" type="ORF">V1286_004942</name>
</gene>
<dbReference type="Pfam" id="PF13439">
    <property type="entry name" value="Glyco_transf_4"/>
    <property type="match status" value="1"/>
</dbReference>
<protein>
    <submittedName>
        <fullName evidence="4">Glycosyltransferase involved in cell wall biosynthesis</fullName>
    </submittedName>
</protein>
<dbReference type="Pfam" id="PF13692">
    <property type="entry name" value="Glyco_trans_1_4"/>
    <property type="match status" value="1"/>
</dbReference>